<dbReference type="Gene3D" id="3.40.50.720">
    <property type="entry name" value="NAD(P)-binding Rossmann-like Domain"/>
    <property type="match status" value="1"/>
</dbReference>
<organism evidence="3 4">
    <name type="scientific">Candidatus Avacidaminococcus intestinavium</name>
    <dbReference type="NCBI Taxonomy" id="2840684"/>
    <lineage>
        <taxon>Bacteria</taxon>
        <taxon>Bacillati</taxon>
        <taxon>Bacillota</taxon>
        <taxon>Negativicutes</taxon>
        <taxon>Acidaminococcales</taxon>
        <taxon>Acidaminococcaceae</taxon>
        <taxon>Acidaminococcaceae incertae sedis</taxon>
        <taxon>Candidatus Avacidaminococcus</taxon>
    </lineage>
</organism>
<dbReference type="AlphaFoldDB" id="A0A9D1SKM5"/>
<dbReference type="SUPFAM" id="SSF51735">
    <property type="entry name" value="NAD(P)-binding Rossmann-fold domains"/>
    <property type="match status" value="1"/>
</dbReference>
<comment type="similarity">
    <text evidence="1">Belongs to the short-chain dehydrogenases/reductases (SDR) family.</text>
</comment>
<dbReference type="PROSITE" id="PS00061">
    <property type="entry name" value="ADH_SHORT"/>
    <property type="match status" value="1"/>
</dbReference>
<dbReference type="Proteomes" id="UP000824099">
    <property type="component" value="Unassembled WGS sequence"/>
</dbReference>
<dbReference type="PANTHER" id="PTHR43477:SF1">
    <property type="entry name" value="DIHYDROANTICAPSIN 7-DEHYDROGENASE"/>
    <property type="match status" value="1"/>
</dbReference>
<proteinExistence type="inferred from homology"/>
<sequence length="246" mass="25692">MRNKQIVISGGTSGIGLATAELFAQDGAEVLLIGRNKAKGLSAAQKIQQLSPGSVFIQADLSTMQGCHNAAQSIKRRGREIDVLVNAAGIYAEGRLGTVTEIEYDELMNINVKGTIFLTQELLSLMSKLDASIINIASDAGVNGNYGCPVYCASKGAVVAFTRGLALDCAPLIRVNCICPGDVATPLVEKQLVSGNYTLAEMTKAYPLARIGKAEEIAHMICAIASPLNGFMTGSIITIDGGLTAG</sequence>
<accession>A0A9D1SKM5</accession>
<dbReference type="PRINTS" id="PR00081">
    <property type="entry name" value="GDHRDH"/>
</dbReference>
<comment type="caution">
    <text evidence="3">The sequence shown here is derived from an EMBL/GenBank/DDBJ whole genome shotgun (WGS) entry which is preliminary data.</text>
</comment>
<evidence type="ECO:0000313" key="4">
    <source>
        <dbReference type="Proteomes" id="UP000824099"/>
    </source>
</evidence>
<reference evidence="3" key="1">
    <citation type="submission" date="2020-10" db="EMBL/GenBank/DDBJ databases">
        <authorList>
            <person name="Gilroy R."/>
        </authorList>
    </citation>
    <scope>NUCLEOTIDE SEQUENCE</scope>
    <source>
        <strain evidence="3">CHK160-1198</strain>
    </source>
</reference>
<dbReference type="Pfam" id="PF13561">
    <property type="entry name" value="adh_short_C2"/>
    <property type="match status" value="1"/>
</dbReference>
<reference evidence="3" key="2">
    <citation type="journal article" date="2021" name="PeerJ">
        <title>Extensive microbial diversity within the chicken gut microbiome revealed by metagenomics and culture.</title>
        <authorList>
            <person name="Gilroy R."/>
            <person name="Ravi A."/>
            <person name="Getino M."/>
            <person name="Pursley I."/>
            <person name="Horton D.L."/>
            <person name="Alikhan N.F."/>
            <person name="Baker D."/>
            <person name="Gharbi K."/>
            <person name="Hall N."/>
            <person name="Watson M."/>
            <person name="Adriaenssens E.M."/>
            <person name="Foster-Nyarko E."/>
            <person name="Jarju S."/>
            <person name="Secka A."/>
            <person name="Antonio M."/>
            <person name="Oren A."/>
            <person name="Chaudhuri R.R."/>
            <person name="La Ragione R."/>
            <person name="Hildebrand F."/>
            <person name="Pallen M.J."/>
        </authorList>
    </citation>
    <scope>NUCLEOTIDE SEQUENCE</scope>
    <source>
        <strain evidence="3">CHK160-1198</strain>
    </source>
</reference>
<dbReference type="CDD" id="cd05233">
    <property type="entry name" value="SDR_c"/>
    <property type="match status" value="1"/>
</dbReference>
<dbReference type="PANTHER" id="PTHR43477">
    <property type="entry name" value="DIHYDROANTICAPSIN 7-DEHYDROGENASE"/>
    <property type="match status" value="1"/>
</dbReference>
<dbReference type="InterPro" id="IPR051122">
    <property type="entry name" value="SDR_DHRS6-like"/>
</dbReference>
<evidence type="ECO:0000256" key="2">
    <source>
        <dbReference type="ARBA" id="ARBA00023002"/>
    </source>
</evidence>
<gene>
    <name evidence="3" type="ORF">IAB06_02815</name>
</gene>
<dbReference type="FunFam" id="3.40.50.720:FF:000084">
    <property type="entry name" value="Short-chain dehydrogenase reductase"/>
    <property type="match status" value="1"/>
</dbReference>
<dbReference type="GO" id="GO:0016491">
    <property type="term" value="F:oxidoreductase activity"/>
    <property type="evidence" value="ECO:0007669"/>
    <property type="project" value="UniProtKB-KW"/>
</dbReference>
<dbReference type="EMBL" id="DVNI01000040">
    <property type="protein sequence ID" value="HIU63964.1"/>
    <property type="molecule type" value="Genomic_DNA"/>
</dbReference>
<dbReference type="InterPro" id="IPR036291">
    <property type="entry name" value="NAD(P)-bd_dom_sf"/>
</dbReference>
<evidence type="ECO:0000256" key="1">
    <source>
        <dbReference type="ARBA" id="ARBA00006484"/>
    </source>
</evidence>
<dbReference type="InterPro" id="IPR002347">
    <property type="entry name" value="SDR_fam"/>
</dbReference>
<name>A0A9D1SKM5_9FIRM</name>
<dbReference type="GO" id="GO:0008206">
    <property type="term" value="P:bile acid metabolic process"/>
    <property type="evidence" value="ECO:0007669"/>
    <property type="project" value="UniProtKB-ARBA"/>
</dbReference>
<dbReference type="PRINTS" id="PR00080">
    <property type="entry name" value="SDRFAMILY"/>
</dbReference>
<dbReference type="InterPro" id="IPR020904">
    <property type="entry name" value="Sc_DH/Rdtase_CS"/>
</dbReference>
<protein>
    <submittedName>
        <fullName evidence="3">SDR family oxidoreductase</fullName>
    </submittedName>
</protein>
<evidence type="ECO:0000313" key="3">
    <source>
        <dbReference type="EMBL" id="HIU63964.1"/>
    </source>
</evidence>
<keyword evidence="2" id="KW-0560">Oxidoreductase</keyword>